<dbReference type="InterPro" id="IPR036397">
    <property type="entry name" value="RNaseH_sf"/>
</dbReference>
<dbReference type="Pfam" id="PF05380">
    <property type="entry name" value="Peptidase_A17"/>
    <property type="match status" value="1"/>
</dbReference>
<feature type="domain" description="Integrase catalytic" evidence="2">
    <location>
        <begin position="1336"/>
        <end position="1539"/>
    </location>
</feature>
<dbReference type="InterPro" id="IPR041588">
    <property type="entry name" value="Integrase_H2C2"/>
</dbReference>
<feature type="non-terminal residue" evidence="3">
    <location>
        <position position="2454"/>
    </location>
</feature>
<evidence type="ECO:0000256" key="1">
    <source>
        <dbReference type="SAM" id="MobiDB-lite"/>
    </source>
</evidence>
<proteinExistence type="predicted"/>
<dbReference type="EMBL" id="CADCXU010007896">
    <property type="protein sequence ID" value="CAA9998968.1"/>
    <property type="molecule type" value="Genomic_DNA"/>
</dbReference>
<dbReference type="InterPro" id="IPR000477">
    <property type="entry name" value="RT_dom"/>
</dbReference>
<sequence length="2454" mass="271365">MEGVPPPTHDSALPRVQVPIFSGDLGTFANFNAIYKKMVHEGPYSNTVKLTYLRSFLKGEPLQLIENLAISDANYPLAYNKIQKMYGASRTLASFYLNKLFEFKPLTNDSYADLQSFLTVFDSTYQAYLNVDIPYHEDYLLVHMCLNLLPKNLRLMFERSFAESDDVPSYSQVIKFVNDQCRVKALMGEPKPSRGSRIPLTPPACRFPARRSTTLLVTPSSSAPSDTPLRGASANPPILSPPPSTSAVCPFCSSAHAIYTCDKFKRQTSASKLDWAKSNRRCFRCLGNHSKPFCNSAGKCNFCRSLHHHSYLHEAFDGPVTAAGSPTSTVPPSGRNVSPASRAPPNSTPPSTSQTLLTSPASVVRSPSSVLLGTVQALIRDKWGSWSPIRLVLDVGSQLNLISDSCVRRLALPIQAHQVQLCGAANQPVCSSKGIVDCVVGSRHHFAQWAMQAAVVSRVCAPLPTVSVASSVCDKFKTLELADSTFDAPAEIDFLLGAANYVDILKPNGGLLSGNPSAFETMFGWVIVGSLPSPSNAVVTPALSLCITEQSLHDSVQKFWASEEVTIERPINPIDEKVEAQFVETHTREPSGRYQVRLPFCSNPLLPPFGDSRLIAERRWLNVERKLRCNESLRSAYHAFMREFIDLGHMSPATTPGTFVIPHFAIQRDSSTSPVRVVFDGSCRDTSGLSLNDRLLTGPSLQKDIAEIVTLFRLAPVAVTCDIEKMFRNVKVDPRDRHVQRVLYRERETDPLVQYEINTLVYGLSSSPFLAQRTLQQLVADEGAEFPLASKAILECCFMDDIAYALSDLQTAQRYKDEMVSLMRRGGFELRKWASNSIELLQDIPAGHRSKLLTLTNKSNPSLHILGVVWHPTADHFSYRIAVGPVANTKRSILSQVASIYDPIGWVSPVVFWAKAFLQELWIQGLDWDTPLPPPLLSRWAAYAHQLPQLENVVIPRLCLPPGCDSVQFVGMCDASSLGFGAVVYLRCCVGTQVHMALLKAKTKVAPLKTQTIPRLELCAALLLAKLISSLSYLRSRLAPTAVYLFSDSQVVLAWLRSRPHTLKTYVANRVVTIMEMTDHCEWRHIPTKLNAADCASRGLQPSELVDYSLWWRGPDFLTEPIESWPAGSTEFPQSLPELKPGPPVVVATTTASSSSSSSFLELIGSVSSLERLRRVVAWVSRFCQNARAIPANRSLGRLQVEELERALHLCVRVTQQHYFASELSKLDKRSTLSPALRKLTPFLDSNCLLRVGGRLQHSTLADHSKHPLILPKTAPLSALVCDYYHQITLHGGAQVTQATLQSKFWILSARSLVRKRIHRCLTCYRETVKPTHPQMADLPPARVTQDRVFADTGVDFAGPFLVKENTSRRAREVKAYMCIFVCTRVKAVHIELVGSLSTASYQAALERFVARRGLCRNIFCDQGRNFVGAAREMEEIRAFLQQTEEDVGTFLSTRNVEYRFNPPLSPWMGGLWEAAVKSAKTHLRRITSGRLLTYEEMATLLARVEAVLNSRPLCPLSSTDPHAAPSCLTPGHFLVGGPLIGPPEYNLLGTKDNLLDRWQAVQRASQEFWRSWHKDYLHTLIQRSKWNQHREAPSVGEPVFVYGVQSRPLEWPLGIVEKLLPGADGIPRAADVRTATGSYRRPVAALVPLPKENPSYQELFRGGKNEPDAVPPPTTRALGRKLAGAPQLVHMCLNLLPKNLRLMFERSFAESDDVPSYSQVIKFVNDQCRVKALMGEPKPSRGSRIPLTPPACRFPARRSTTLLVTPSSSAPSDTPLRGASANPPILSPPPSTSAVCPFCSSAHAIYTCDKFKRQTSASKLDWAKSNRRCFRCLGNHSKPFCNSAGKCNFCRSLHHHSYLHEAFDGPVTAAGSPTSTVPPSGRNVSPASRAPPNSTPPSTSQTLLTSPASVVRSPSSVLLGTVQALIRDKWGSWSPIRLVLDVGSQLNLISDSCVRRLALPIQAHQVQLCGAANQPVCSSKGIVDCVVGSRHHFAQWAMQAAVVSRVCAPLPTVSVASSVCDKFKTLELADSTFDAPAEIDFLLGAANYVDILKPNGGLLSGNPSAFETMFGWVIVGSLPSPSNAVVTPALSLCITEQSLHDSVQKFWASEEVTIERPINPIDEKVEAQFVETHTREPSGRYQVRLPFCSNPLLPPFGDSRLIAERRWLNVERKLRCNESLRSAYHAFMREFIDLGHMSPATTPGTFVIPHFAIQRDSSTSPVRVVFDGSCRDTSGLSLNDRLLTGPSLQKDIAEIVTLFRLAPVAVTCDIEKMFRNVKVDPRDRHVQRVLYRERETDPLVQYEINTLVYGLSSSPFLAQRTLQQLVADEGAEFPLASKAILECCFMDDIAYALSDLQTAQRYKDEMVSLMRRGGFELRKWASNSIELLQDIPAGHRSKLLTLTNKSNPSLHILGVVWHPTADHFSYRIAVGPVANTKRSILSQVASIYDPIGW</sequence>
<dbReference type="PROSITE" id="PS50994">
    <property type="entry name" value="INTEGRASE"/>
    <property type="match status" value="1"/>
</dbReference>
<dbReference type="Gene3D" id="3.30.70.270">
    <property type="match status" value="2"/>
</dbReference>
<dbReference type="Gene3D" id="3.30.420.10">
    <property type="entry name" value="Ribonuclease H-like superfamily/Ribonuclease H"/>
    <property type="match status" value="1"/>
</dbReference>
<accession>A0A6H5G7Y0</accession>
<dbReference type="Gene3D" id="3.10.10.10">
    <property type="entry name" value="HIV Type 1 Reverse Transcriptase, subunit A, domain 1"/>
    <property type="match status" value="2"/>
</dbReference>
<reference evidence="3 4" key="1">
    <citation type="submission" date="2020-02" db="EMBL/GenBank/DDBJ databases">
        <authorList>
            <person name="Ferguson B K."/>
        </authorList>
    </citation>
    <scope>NUCLEOTIDE SEQUENCE [LARGE SCALE GENOMIC DNA]</scope>
</reference>
<feature type="compositionally biased region" description="Low complexity" evidence="1">
    <location>
        <begin position="1886"/>
        <end position="1908"/>
    </location>
</feature>
<dbReference type="OrthoDB" id="6619879at2759"/>
<dbReference type="Proteomes" id="UP000479000">
    <property type="component" value="Unassembled WGS sequence"/>
</dbReference>
<evidence type="ECO:0000313" key="3">
    <source>
        <dbReference type="EMBL" id="CAA9998968.1"/>
    </source>
</evidence>
<dbReference type="Pfam" id="PF18701">
    <property type="entry name" value="DUF5641"/>
    <property type="match status" value="1"/>
</dbReference>
<dbReference type="Pfam" id="PF00078">
    <property type="entry name" value="RVT_1"/>
    <property type="match status" value="2"/>
</dbReference>
<dbReference type="InterPro" id="IPR043502">
    <property type="entry name" value="DNA/RNA_pol_sf"/>
</dbReference>
<evidence type="ECO:0000259" key="2">
    <source>
        <dbReference type="PROSITE" id="PS50994"/>
    </source>
</evidence>
<name>A0A6H5G7Y0_9HEMI</name>
<organism evidence="3 4">
    <name type="scientific">Nesidiocoris tenuis</name>
    <dbReference type="NCBI Taxonomy" id="355587"/>
    <lineage>
        <taxon>Eukaryota</taxon>
        <taxon>Metazoa</taxon>
        <taxon>Ecdysozoa</taxon>
        <taxon>Arthropoda</taxon>
        <taxon>Hexapoda</taxon>
        <taxon>Insecta</taxon>
        <taxon>Pterygota</taxon>
        <taxon>Neoptera</taxon>
        <taxon>Paraneoptera</taxon>
        <taxon>Hemiptera</taxon>
        <taxon>Heteroptera</taxon>
        <taxon>Panheteroptera</taxon>
        <taxon>Cimicomorpha</taxon>
        <taxon>Miridae</taxon>
        <taxon>Dicyphina</taxon>
        <taxon>Nesidiocoris</taxon>
    </lineage>
</organism>
<dbReference type="InterPro" id="IPR005312">
    <property type="entry name" value="DUF1759"/>
</dbReference>
<protein>
    <recommendedName>
        <fullName evidence="2">Integrase catalytic domain-containing protein</fullName>
    </recommendedName>
</protein>
<dbReference type="Pfam" id="PF03564">
    <property type="entry name" value="DUF1759"/>
    <property type="match status" value="1"/>
</dbReference>
<dbReference type="InterPro" id="IPR008042">
    <property type="entry name" value="Retrotrans_Pao"/>
</dbReference>
<dbReference type="Pfam" id="PF17921">
    <property type="entry name" value="Integrase_H2C2"/>
    <property type="match status" value="1"/>
</dbReference>
<dbReference type="PANTHER" id="PTHR47331">
    <property type="entry name" value="PHD-TYPE DOMAIN-CONTAINING PROTEIN"/>
    <property type="match status" value="1"/>
</dbReference>
<dbReference type="GO" id="GO:0003676">
    <property type="term" value="F:nucleic acid binding"/>
    <property type="evidence" value="ECO:0007669"/>
    <property type="project" value="InterPro"/>
</dbReference>
<dbReference type="PANTHER" id="PTHR47331:SF5">
    <property type="entry name" value="RIBONUCLEASE H"/>
    <property type="match status" value="1"/>
</dbReference>
<evidence type="ECO:0000313" key="4">
    <source>
        <dbReference type="Proteomes" id="UP000479000"/>
    </source>
</evidence>
<gene>
    <name evidence="3" type="ORF">NTEN_LOCUS5251</name>
</gene>
<dbReference type="InterPro" id="IPR012337">
    <property type="entry name" value="RNaseH-like_sf"/>
</dbReference>
<dbReference type="GO" id="GO:0042575">
    <property type="term" value="C:DNA polymerase complex"/>
    <property type="evidence" value="ECO:0007669"/>
    <property type="project" value="UniProtKB-ARBA"/>
</dbReference>
<dbReference type="InterPro" id="IPR040676">
    <property type="entry name" value="DUF5641"/>
</dbReference>
<feature type="region of interest" description="Disordered" evidence="1">
    <location>
        <begin position="1870"/>
        <end position="1908"/>
    </location>
</feature>
<dbReference type="GO" id="GO:0015074">
    <property type="term" value="P:DNA integration"/>
    <property type="evidence" value="ECO:0007669"/>
    <property type="project" value="InterPro"/>
</dbReference>
<dbReference type="InterPro" id="IPR001584">
    <property type="entry name" value="Integrase_cat-core"/>
</dbReference>
<dbReference type="SUPFAM" id="SSF56672">
    <property type="entry name" value="DNA/RNA polymerases"/>
    <property type="match status" value="2"/>
</dbReference>
<feature type="compositionally biased region" description="Low complexity" evidence="1">
    <location>
        <begin position="338"/>
        <end position="360"/>
    </location>
</feature>
<feature type="region of interest" description="Disordered" evidence="1">
    <location>
        <begin position="322"/>
        <end position="360"/>
    </location>
</feature>
<dbReference type="InterPro" id="IPR043128">
    <property type="entry name" value="Rev_trsase/Diguanyl_cyclase"/>
</dbReference>
<dbReference type="SUPFAM" id="SSF53098">
    <property type="entry name" value="Ribonuclease H-like"/>
    <property type="match status" value="1"/>
</dbReference>
<dbReference type="GO" id="GO:0071897">
    <property type="term" value="P:DNA biosynthetic process"/>
    <property type="evidence" value="ECO:0007669"/>
    <property type="project" value="UniProtKB-ARBA"/>
</dbReference>
<keyword evidence="4" id="KW-1185">Reference proteome</keyword>